<dbReference type="RefSeq" id="WP_157806932.1">
    <property type="nucleotide sequence ID" value="NZ_CP025057.1"/>
</dbReference>
<evidence type="ECO:0000313" key="1">
    <source>
        <dbReference type="EMBL" id="AUB31512.1"/>
    </source>
</evidence>
<gene>
    <name evidence="1" type="ORF">SFLOR_v1c04600</name>
</gene>
<name>A0A2K8SDK2_9MOLU</name>
<accession>A0A2K8SDK2</accession>
<organism evidence="1 2">
    <name type="scientific">Spiroplasma floricola 23-6</name>
    <dbReference type="NCBI Taxonomy" id="1336749"/>
    <lineage>
        <taxon>Bacteria</taxon>
        <taxon>Bacillati</taxon>
        <taxon>Mycoplasmatota</taxon>
        <taxon>Mollicutes</taxon>
        <taxon>Entomoplasmatales</taxon>
        <taxon>Spiroplasmataceae</taxon>
        <taxon>Spiroplasma</taxon>
    </lineage>
</organism>
<reference evidence="1 2" key="1">
    <citation type="submission" date="2017-12" db="EMBL/GenBank/DDBJ databases">
        <title>Complete genome sequence of Spiroplasma floricola 23-6 (ATCC 29989).</title>
        <authorList>
            <person name="Tsai Y.-M."/>
            <person name="Wu P.-S."/>
            <person name="Lo W.-S."/>
            <person name="Kuo C.-H."/>
        </authorList>
    </citation>
    <scope>NUCLEOTIDE SEQUENCE [LARGE SCALE GENOMIC DNA]</scope>
    <source>
        <strain evidence="1 2">23-6</strain>
    </source>
</reference>
<proteinExistence type="predicted"/>
<dbReference type="Proteomes" id="UP000231823">
    <property type="component" value="Chromosome"/>
</dbReference>
<dbReference type="AlphaFoldDB" id="A0A2K8SDK2"/>
<sequence length="58" mass="7027">MKEQCQNTDCNNDLNFMDKKRIYVYDENINDEVAIFVCDSCYKKNKDEENNIDWEHSL</sequence>
<dbReference type="KEGG" id="sfz:SFLOR_v1c04600"/>
<evidence type="ECO:0000313" key="2">
    <source>
        <dbReference type="Proteomes" id="UP000231823"/>
    </source>
</evidence>
<dbReference type="OrthoDB" id="389844at2"/>
<keyword evidence="2" id="KW-1185">Reference proteome</keyword>
<protein>
    <submittedName>
        <fullName evidence="1">Uncharacterized protein</fullName>
    </submittedName>
</protein>
<dbReference type="EMBL" id="CP025057">
    <property type="protein sequence ID" value="AUB31512.1"/>
    <property type="molecule type" value="Genomic_DNA"/>
</dbReference>